<dbReference type="PANTHER" id="PTHR43308:SF5">
    <property type="entry name" value="S-LAYER PROTEIN _ PEPTIDOGLYCAN ENDO-BETA-N-ACETYLGLUCOSAMINIDASE"/>
    <property type="match status" value="1"/>
</dbReference>
<evidence type="ECO:0000313" key="3">
    <source>
        <dbReference type="EMBL" id="MBP2112534.1"/>
    </source>
</evidence>
<evidence type="ECO:0000256" key="1">
    <source>
        <dbReference type="SAM" id="SignalP"/>
    </source>
</evidence>
<dbReference type="RefSeq" id="WP_209873526.1">
    <property type="nucleotide sequence ID" value="NZ_JAGGLV010000007.1"/>
</dbReference>
<feature type="signal peptide" evidence="1">
    <location>
        <begin position="1"/>
        <end position="26"/>
    </location>
</feature>
<organism evidence="3 4">
    <name type="scientific">Paenibacillus silagei</name>
    <dbReference type="NCBI Taxonomy" id="1670801"/>
    <lineage>
        <taxon>Bacteria</taxon>
        <taxon>Bacillati</taxon>
        <taxon>Bacillota</taxon>
        <taxon>Bacilli</taxon>
        <taxon>Bacillales</taxon>
        <taxon>Paenibacillaceae</taxon>
        <taxon>Paenibacillus</taxon>
    </lineage>
</organism>
<sequence length="297" mass="33680">MFKKTILFPVISMMLLSSAPSSSASAQSLYSDVNEQKYSWAMESILFMTDNDVLKGYSDGTFKPEATVTKAEFTVMLHRLFDKYRPNVAPLFYEPKVTGYQDVPKNHWAYKEISELYNSSAVSGGGISQDSSTGKYTFKPEARLTRLKLTSMLYQLFAEDFDKGANPDDPDKELYQRLSKFKDIPLKKFNTQTAMDQYMDTERAKASNRWNTYVPGDELSPAIFYTYPNGSISLIGDFTFLPVYAIAAMDSQGIITADSRGYYRPLAPVTRAELATILDRVYLLFEKKGVLQKYSNK</sequence>
<reference evidence="3 4" key="1">
    <citation type="submission" date="2021-03" db="EMBL/GenBank/DDBJ databases">
        <title>Genomic Encyclopedia of Type Strains, Phase IV (KMG-IV): sequencing the most valuable type-strain genomes for metagenomic binning, comparative biology and taxonomic classification.</title>
        <authorList>
            <person name="Goeker M."/>
        </authorList>
    </citation>
    <scope>NUCLEOTIDE SEQUENCE [LARGE SCALE GENOMIC DNA]</scope>
    <source>
        <strain evidence="3 4">DSM 101953</strain>
    </source>
</reference>
<feature type="chain" id="PRO_5046503371" description="SLH domain-containing protein" evidence="1">
    <location>
        <begin position="27"/>
        <end position="297"/>
    </location>
</feature>
<feature type="domain" description="SLH" evidence="2">
    <location>
        <begin position="96"/>
        <end position="167"/>
    </location>
</feature>
<dbReference type="PROSITE" id="PS51272">
    <property type="entry name" value="SLH"/>
    <property type="match status" value="3"/>
</dbReference>
<name>A0ABS4NR39_9BACL</name>
<dbReference type="EMBL" id="JAGGLV010000007">
    <property type="protein sequence ID" value="MBP2112534.1"/>
    <property type="molecule type" value="Genomic_DNA"/>
</dbReference>
<comment type="caution">
    <text evidence="3">The sequence shown here is derived from an EMBL/GenBank/DDBJ whole genome shotgun (WGS) entry which is preliminary data.</text>
</comment>
<evidence type="ECO:0000313" key="4">
    <source>
        <dbReference type="Proteomes" id="UP000773462"/>
    </source>
</evidence>
<evidence type="ECO:0000259" key="2">
    <source>
        <dbReference type="PROSITE" id="PS51272"/>
    </source>
</evidence>
<keyword evidence="1" id="KW-0732">Signal</keyword>
<feature type="domain" description="SLH" evidence="2">
    <location>
        <begin position="27"/>
        <end position="91"/>
    </location>
</feature>
<dbReference type="Proteomes" id="UP000773462">
    <property type="component" value="Unassembled WGS sequence"/>
</dbReference>
<gene>
    <name evidence="3" type="ORF">J2Z70_002688</name>
</gene>
<dbReference type="InterPro" id="IPR001119">
    <property type="entry name" value="SLH_dom"/>
</dbReference>
<feature type="domain" description="SLH" evidence="2">
    <location>
        <begin position="226"/>
        <end position="292"/>
    </location>
</feature>
<dbReference type="Pfam" id="PF00395">
    <property type="entry name" value="SLH"/>
    <property type="match status" value="2"/>
</dbReference>
<proteinExistence type="predicted"/>
<dbReference type="PANTHER" id="PTHR43308">
    <property type="entry name" value="OUTER MEMBRANE PROTEIN ALPHA-RELATED"/>
    <property type="match status" value="1"/>
</dbReference>
<keyword evidence="4" id="KW-1185">Reference proteome</keyword>
<protein>
    <recommendedName>
        <fullName evidence="2">SLH domain-containing protein</fullName>
    </recommendedName>
</protein>
<accession>A0ABS4NR39</accession>
<dbReference type="InterPro" id="IPR051465">
    <property type="entry name" value="Cell_Envelope_Struct_Comp"/>
</dbReference>